<evidence type="ECO:0000313" key="2">
    <source>
        <dbReference type="EMBL" id="GFH14143.1"/>
    </source>
</evidence>
<name>A0A699YVC9_HAELA</name>
<dbReference type="AlphaFoldDB" id="A0A699YVC9"/>
<accession>A0A699YVC9</accession>
<evidence type="ECO:0000256" key="1">
    <source>
        <dbReference type="SAM" id="MobiDB-lite"/>
    </source>
</evidence>
<proteinExistence type="predicted"/>
<gene>
    <name evidence="2" type="ORF">HaLaN_10140</name>
</gene>
<protein>
    <submittedName>
        <fullName evidence="2">Uncharacterized protein</fullName>
    </submittedName>
</protein>
<reference evidence="2 3" key="1">
    <citation type="submission" date="2020-02" db="EMBL/GenBank/DDBJ databases">
        <title>Draft genome sequence of Haematococcus lacustris strain NIES-144.</title>
        <authorList>
            <person name="Morimoto D."/>
            <person name="Nakagawa S."/>
            <person name="Yoshida T."/>
            <person name="Sawayama S."/>
        </authorList>
    </citation>
    <scope>NUCLEOTIDE SEQUENCE [LARGE SCALE GENOMIC DNA]</scope>
    <source>
        <strain evidence="2 3">NIES-144</strain>
    </source>
</reference>
<sequence length="100" mass="10853">MAWPDMQQAHPGATAALVQQQRPLWWDSHTSARTYLSSVEQEMAEVSMERHKRVKQLVDFFGAAGNGTGPPCSQEATQPAASEPGAEHCPASKAQQVHQG</sequence>
<keyword evidence="3" id="KW-1185">Reference proteome</keyword>
<evidence type="ECO:0000313" key="3">
    <source>
        <dbReference type="Proteomes" id="UP000485058"/>
    </source>
</evidence>
<organism evidence="2 3">
    <name type="scientific">Haematococcus lacustris</name>
    <name type="common">Green alga</name>
    <name type="synonym">Haematococcus pluvialis</name>
    <dbReference type="NCBI Taxonomy" id="44745"/>
    <lineage>
        <taxon>Eukaryota</taxon>
        <taxon>Viridiplantae</taxon>
        <taxon>Chlorophyta</taxon>
        <taxon>core chlorophytes</taxon>
        <taxon>Chlorophyceae</taxon>
        <taxon>CS clade</taxon>
        <taxon>Chlamydomonadales</taxon>
        <taxon>Haematococcaceae</taxon>
        <taxon>Haematococcus</taxon>
    </lineage>
</organism>
<feature type="region of interest" description="Disordered" evidence="1">
    <location>
        <begin position="65"/>
        <end position="100"/>
    </location>
</feature>
<comment type="caution">
    <text evidence="2">The sequence shown here is derived from an EMBL/GenBank/DDBJ whole genome shotgun (WGS) entry which is preliminary data.</text>
</comment>
<dbReference type="EMBL" id="BLLF01000691">
    <property type="protein sequence ID" value="GFH14143.1"/>
    <property type="molecule type" value="Genomic_DNA"/>
</dbReference>
<dbReference type="Proteomes" id="UP000485058">
    <property type="component" value="Unassembled WGS sequence"/>
</dbReference>